<dbReference type="InterPro" id="IPR032710">
    <property type="entry name" value="NTF2-like_dom_sf"/>
</dbReference>
<dbReference type="Gene3D" id="3.10.450.50">
    <property type="match status" value="1"/>
</dbReference>
<dbReference type="SUPFAM" id="SSF54427">
    <property type="entry name" value="NTF2-like"/>
    <property type="match status" value="1"/>
</dbReference>
<dbReference type="InterPro" id="IPR037401">
    <property type="entry name" value="SnoaL-like"/>
</dbReference>
<reference evidence="2 3" key="1">
    <citation type="submission" date="2019-09" db="EMBL/GenBank/DDBJ databases">
        <title>Goodfellowia gen. nov., a new genus of the Pseudonocardineae related to Actinoalloteichus, containing Goodfellowia coeruleoviolacea gen. nov., comb. nov. gen. nov., comb. nov.</title>
        <authorList>
            <person name="Labeda D."/>
        </authorList>
    </citation>
    <scope>NUCLEOTIDE SEQUENCE [LARGE SCALE GENOMIC DNA]</scope>
    <source>
        <strain evidence="2 3">AN110305</strain>
    </source>
</reference>
<dbReference type="Pfam" id="PF13577">
    <property type="entry name" value="SnoaL_4"/>
    <property type="match status" value="1"/>
</dbReference>
<evidence type="ECO:0000313" key="3">
    <source>
        <dbReference type="Proteomes" id="UP000323454"/>
    </source>
</evidence>
<dbReference type="AlphaFoldDB" id="A0A5B2WLL7"/>
<organism evidence="2 3">
    <name type="scientific">Solihabitans fulvus</name>
    <dbReference type="NCBI Taxonomy" id="1892852"/>
    <lineage>
        <taxon>Bacteria</taxon>
        <taxon>Bacillati</taxon>
        <taxon>Actinomycetota</taxon>
        <taxon>Actinomycetes</taxon>
        <taxon>Pseudonocardiales</taxon>
        <taxon>Pseudonocardiaceae</taxon>
        <taxon>Solihabitans</taxon>
    </lineage>
</organism>
<evidence type="ECO:0000259" key="1">
    <source>
        <dbReference type="Pfam" id="PF13577"/>
    </source>
</evidence>
<name>A0A5B2WLL7_9PSEU</name>
<gene>
    <name evidence="2" type="ORF">F0L68_37515</name>
</gene>
<proteinExistence type="predicted"/>
<dbReference type="Proteomes" id="UP000323454">
    <property type="component" value="Unassembled WGS sequence"/>
</dbReference>
<protein>
    <submittedName>
        <fullName evidence="2">Nuclear transport factor 2 family protein</fullName>
    </submittedName>
</protein>
<dbReference type="OrthoDB" id="1492465at2"/>
<evidence type="ECO:0000313" key="2">
    <source>
        <dbReference type="EMBL" id="KAA2251359.1"/>
    </source>
</evidence>
<sequence>MYVTADRAVGATGVDAVVRELRDRAEVVDALYRFGLGQDIRDRELFASSFAVDAELDFRPVATKFGLSFPLMTGRESIVDTILGTLASIDTTHVVTNPRVELAGDTARLTAIVEAQHLPSEDHSRHLLLKNRYAVDLVRDGDRWVMRRVHIDKVWHTGEPAVLFGS</sequence>
<dbReference type="EMBL" id="VUOB01000082">
    <property type="protein sequence ID" value="KAA2251359.1"/>
    <property type="molecule type" value="Genomic_DNA"/>
</dbReference>
<keyword evidence="3" id="KW-1185">Reference proteome</keyword>
<feature type="domain" description="SnoaL-like" evidence="1">
    <location>
        <begin position="19"/>
        <end position="149"/>
    </location>
</feature>
<comment type="caution">
    <text evidence="2">The sequence shown here is derived from an EMBL/GenBank/DDBJ whole genome shotgun (WGS) entry which is preliminary data.</text>
</comment>
<reference evidence="2 3" key="2">
    <citation type="submission" date="2019-09" db="EMBL/GenBank/DDBJ databases">
        <authorList>
            <person name="Jin C."/>
        </authorList>
    </citation>
    <scope>NUCLEOTIDE SEQUENCE [LARGE SCALE GENOMIC DNA]</scope>
    <source>
        <strain evidence="2 3">AN110305</strain>
    </source>
</reference>
<accession>A0A5B2WLL7</accession>